<feature type="non-terminal residue" evidence="6">
    <location>
        <position position="241"/>
    </location>
</feature>
<evidence type="ECO:0000256" key="3">
    <source>
        <dbReference type="ARBA" id="ARBA00023008"/>
    </source>
</evidence>
<dbReference type="InterPro" id="IPR011706">
    <property type="entry name" value="Cu-oxidase_C"/>
</dbReference>
<proteinExistence type="predicted"/>
<dbReference type="Pfam" id="PF07732">
    <property type="entry name" value="Cu-oxidase_3"/>
    <property type="match status" value="1"/>
</dbReference>
<dbReference type="InterPro" id="IPR008972">
    <property type="entry name" value="Cupredoxin"/>
</dbReference>
<dbReference type="InterPro" id="IPR011707">
    <property type="entry name" value="Cu-oxidase-like_N"/>
</dbReference>
<keyword evidence="2" id="KW-0560">Oxidoreductase</keyword>
<keyword evidence="3" id="KW-0186">Copper</keyword>
<dbReference type="OrthoDB" id="9757546at2"/>
<keyword evidence="1" id="KW-0479">Metal-binding</keyword>
<feature type="non-terminal residue" evidence="6">
    <location>
        <position position="1"/>
    </location>
</feature>
<evidence type="ECO:0000313" key="7">
    <source>
        <dbReference type="Proteomes" id="UP000239772"/>
    </source>
</evidence>
<dbReference type="RefSeq" id="WP_158266888.1">
    <property type="nucleotide sequence ID" value="NZ_PVZS01000075.1"/>
</dbReference>
<evidence type="ECO:0000259" key="4">
    <source>
        <dbReference type="Pfam" id="PF07731"/>
    </source>
</evidence>
<dbReference type="PANTHER" id="PTHR11709:SF394">
    <property type="entry name" value="FI03373P-RELATED"/>
    <property type="match status" value="1"/>
</dbReference>
<evidence type="ECO:0000313" key="6">
    <source>
        <dbReference type="EMBL" id="PSC02397.1"/>
    </source>
</evidence>
<feature type="domain" description="Plastocyanin-like" evidence="5">
    <location>
        <begin position="2"/>
        <end position="101"/>
    </location>
</feature>
<dbReference type="SUPFAM" id="SSF49503">
    <property type="entry name" value="Cupredoxins"/>
    <property type="match status" value="2"/>
</dbReference>
<sequence>LWGYNGQSPGPTIEAVEGDKVRIFVTNRLPENTAVHWHGQLVPNGMDGVGGLTQPHIPPGKTFVYEFILQKSGTFMYHPHSDEMVQMAMGMMGFFVVHPRDPAFRRVDRDFVFLLNAFDIEAGSYVPKVNTMTDFNLWCWNSRVFPGIDPLVVRQGDRVRVRFGNLTMTNHPIHMHGYDFKVSCTDGGWVPEAAAWPEVSVDCAVGQMRAFDFVADRPGDWAIHCHKSHHTMNAMGHSVRT</sequence>
<dbReference type="GO" id="GO:0016491">
    <property type="term" value="F:oxidoreductase activity"/>
    <property type="evidence" value="ECO:0007669"/>
    <property type="project" value="UniProtKB-KW"/>
</dbReference>
<dbReference type="InterPro" id="IPR002355">
    <property type="entry name" value="Cu_oxidase_Cu_BS"/>
</dbReference>
<gene>
    <name evidence="6" type="ORF">SLNSH_24315</name>
</gene>
<protein>
    <submittedName>
        <fullName evidence="6">Copper oxidase</fullName>
    </submittedName>
</protein>
<organism evidence="6 7">
    <name type="scientific">Alsobacter soli</name>
    <dbReference type="NCBI Taxonomy" id="2109933"/>
    <lineage>
        <taxon>Bacteria</taxon>
        <taxon>Pseudomonadati</taxon>
        <taxon>Pseudomonadota</taxon>
        <taxon>Alphaproteobacteria</taxon>
        <taxon>Hyphomicrobiales</taxon>
        <taxon>Alsobacteraceae</taxon>
        <taxon>Alsobacter</taxon>
    </lineage>
</organism>
<name>A0A2T1HL69_9HYPH</name>
<feature type="domain" description="Plastocyanin-like" evidence="4">
    <location>
        <begin position="125"/>
        <end position="240"/>
    </location>
</feature>
<reference evidence="7" key="1">
    <citation type="submission" date="2018-03" db="EMBL/GenBank/DDBJ databases">
        <authorList>
            <person name="Sun L."/>
            <person name="Liu H."/>
            <person name="Chen W."/>
            <person name="Huang K."/>
            <person name="Liu W."/>
            <person name="Gao X."/>
        </authorList>
    </citation>
    <scope>NUCLEOTIDE SEQUENCE [LARGE SCALE GENOMIC DNA]</scope>
    <source>
        <strain evidence="7">SH9</strain>
    </source>
</reference>
<evidence type="ECO:0000256" key="1">
    <source>
        <dbReference type="ARBA" id="ARBA00022723"/>
    </source>
</evidence>
<dbReference type="Gene3D" id="2.60.40.420">
    <property type="entry name" value="Cupredoxins - blue copper proteins"/>
    <property type="match status" value="1"/>
</dbReference>
<dbReference type="Pfam" id="PF07731">
    <property type="entry name" value="Cu-oxidase_2"/>
    <property type="match status" value="1"/>
</dbReference>
<evidence type="ECO:0000256" key="2">
    <source>
        <dbReference type="ARBA" id="ARBA00023002"/>
    </source>
</evidence>
<comment type="caution">
    <text evidence="6">The sequence shown here is derived from an EMBL/GenBank/DDBJ whole genome shotgun (WGS) entry which is preliminary data.</text>
</comment>
<dbReference type="AlphaFoldDB" id="A0A2T1HL69"/>
<dbReference type="Proteomes" id="UP000239772">
    <property type="component" value="Unassembled WGS sequence"/>
</dbReference>
<dbReference type="PROSITE" id="PS00080">
    <property type="entry name" value="MULTICOPPER_OXIDASE2"/>
    <property type="match status" value="1"/>
</dbReference>
<dbReference type="EMBL" id="PVZS01000075">
    <property type="protein sequence ID" value="PSC02397.1"/>
    <property type="molecule type" value="Genomic_DNA"/>
</dbReference>
<evidence type="ECO:0000259" key="5">
    <source>
        <dbReference type="Pfam" id="PF07732"/>
    </source>
</evidence>
<dbReference type="InterPro" id="IPR045087">
    <property type="entry name" value="Cu-oxidase_fam"/>
</dbReference>
<accession>A0A2T1HL69</accession>
<keyword evidence="7" id="KW-1185">Reference proteome</keyword>
<dbReference type="CDD" id="cd04202">
    <property type="entry name" value="CuRO_D2_2dMcoN_like"/>
    <property type="match status" value="1"/>
</dbReference>
<dbReference type="GO" id="GO:0005507">
    <property type="term" value="F:copper ion binding"/>
    <property type="evidence" value="ECO:0007669"/>
    <property type="project" value="InterPro"/>
</dbReference>
<dbReference type="PANTHER" id="PTHR11709">
    <property type="entry name" value="MULTI-COPPER OXIDASE"/>
    <property type="match status" value="1"/>
</dbReference>
<dbReference type="CDD" id="cd13860">
    <property type="entry name" value="CuRO_1_2dMco_1"/>
    <property type="match status" value="1"/>
</dbReference>